<accession>A0A1M5HDU3</accession>
<keyword evidence="5 9" id="KW-0443">Lipid metabolism</keyword>
<feature type="binding site" evidence="9">
    <location>
        <position position="24"/>
    </location>
    <ligand>
        <name>Mg(2+)</name>
        <dbReference type="ChEBI" id="CHEBI:18420"/>
    </ligand>
</feature>
<evidence type="ECO:0000256" key="6">
    <source>
        <dbReference type="ARBA" id="ARBA00023209"/>
    </source>
</evidence>
<dbReference type="SUPFAM" id="SSF51395">
    <property type="entry name" value="FMN-linked oxidoreductases"/>
    <property type="match status" value="1"/>
</dbReference>
<comment type="caution">
    <text evidence="9">Lacks conserved residue(s) required for the propagation of feature annotation.</text>
</comment>
<dbReference type="STRING" id="1073325.SAMN05444483_105110"/>
<evidence type="ECO:0000313" key="10">
    <source>
        <dbReference type="EMBL" id="SHG14159.1"/>
    </source>
</evidence>
<dbReference type="OrthoDB" id="9807235at2"/>
<dbReference type="PANTHER" id="PTHR40029">
    <property type="match status" value="1"/>
</dbReference>
<dbReference type="Pfam" id="PF01884">
    <property type="entry name" value="PcrB"/>
    <property type="match status" value="1"/>
</dbReference>
<comment type="cofactor">
    <cofactor evidence="9">
        <name>Mg(2+)</name>
        <dbReference type="ChEBI" id="CHEBI:18420"/>
    </cofactor>
</comment>
<keyword evidence="2 9" id="KW-0808">Transferase</keyword>
<dbReference type="NCBIfam" id="TIGR01768">
    <property type="entry name" value="GGGP-family"/>
    <property type="match status" value="1"/>
</dbReference>
<feature type="binding site" evidence="9">
    <location>
        <begin position="203"/>
        <end position="204"/>
    </location>
    <ligand>
        <name>sn-glycerol 1-phosphate</name>
        <dbReference type="ChEBI" id="CHEBI:57685"/>
    </ligand>
</feature>
<evidence type="ECO:0000313" key="11">
    <source>
        <dbReference type="Proteomes" id="UP000183945"/>
    </source>
</evidence>
<proteinExistence type="inferred from homology"/>
<dbReference type="GO" id="GO:0000287">
    <property type="term" value="F:magnesium ion binding"/>
    <property type="evidence" value="ECO:0007669"/>
    <property type="project" value="UniProtKB-UniRule"/>
</dbReference>
<evidence type="ECO:0000256" key="7">
    <source>
        <dbReference type="ARBA" id="ARBA00023264"/>
    </source>
</evidence>
<dbReference type="NCBIfam" id="TIGR01769">
    <property type="entry name" value="GGGP"/>
    <property type="match status" value="1"/>
</dbReference>
<dbReference type="InterPro" id="IPR008205">
    <property type="entry name" value="GGGP_HepGP_synthase"/>
</dbReference>
<dbReference type="AlphaFoldDB" id="A0A1M5HDU3"/>
<keyword evidence="4 9" id="KW-0460">Magnesium</keyword>
<evidence type="ECO:0000256" key="2">
    <source>
        <dbReference type="ARBA" id="ARBA00022679"/>
    </source>
</evidence>
<dbReference type="GO" id="GO:0005737">
    <property type="term" value="C:cytoplasm"/>
    <property type="evidence" value="ECO:0007669"/>
    <property type="project" value="InterPro"/>
</dbReference>
<evidence type="ECO:0000256" key="8">
    <source>
        <dbReference type="ARBA" id="ARBA00047288"/>
    </source>
</evidence>
<dbReference type="GO" id="GO:0120536">
    <property type="term" value="F:heptaprenylglyceryl phosphate synthase activity"/>
    <property type="evidence" value="ECO:0007669"/>
    <property type="project" value="UniProtKB-ARBA"/>
</dbReference>
<name>A0A1M5HDU3_SALEC</name>
<dbReference type="EMBL" id="FQVT01000005">
    <property type="protein sequence ID" value="SHG14159.1"/>
    <property type="molecule type" value="Genomic_DNA"/>
</dbReference>
<keyword evidence="3 9" id="KW-0479">Metal-binding</keyword>
<evidence type="ECO:0000256" key="1">
    <source>
        <dbReference type="ARBA" id="ARBA00022516"/>
    </source>
</evidence>
<evidence type="ECO:0000256" key="5">
    <source>
        <dbReference type="ARBA" id="ARBA00023098"/>
    </source>
</evidence>
<reference evidence="11" key="1">
    <citation type="submission" date="2016-11" db="EMBL/GenBank/DDBJ databases">
        <authorList>
            <person name="Varghese N."/>
            <person name="Submissions S."/>
        </authorList>
    </citation>
    <scope>NUCLEOTIDE SEQUENCE [LARGE SCALE GENOMIC DNA]</scope>
    <source>
        <strain evidence="11">DSM 24579</strain>
    </source>
</reference>
<dbReference type="InterPro" id="IPR039074">
    <property type="entry name" value="GGGP/HepGP_synthase_I"/>
</dbReference>
<evidence type="ECO:0000256" key="9">
    <source>
        <dbReference type="HAMAP-Rule" id="MF_00112"/>
    </source>
</evidence>
<dbReference type="EC" id="2.5.1.41" evidence="9"/>
<feature type="binding site" evidence="9">
    <location>
        <begin position="225"/>
        <end position="226"/>
    </location>
    <ligand>
        <name>sn-glycerol 1-phosphate</name>
        <dbReference type="ChEBI" id="CHEBI:57685"/>
    </ligand>
</feature>
<dbReference type="RefSeq" id="WP_072879343.1">
    <property type="nucleotide sequence ID" value="NZ_FQVT01000005.1"/>
</dbReference>
<dbReference type="Gene3D" id="3.20.20.390">
    <property type="entry name" value="FMN-linked oxidoreductases"/>
    <property type="match status" value="1"/>
</dbReference>
<dbReference type="Proteomes" id="UP000183945">
    <property type="component" value="Unassembled WGS sequence"/>
</dbReference>
<dbReference type="PANTHER" id="PTHR40029:SF2">
    <property type="entry name" value="HEPTAPRENYLGLYCERYL PHOSPHATE SYNTHASE"/>
    <property type="match status" value="1"/>
</dbReference>
<comment type="function">
    <text evidence="9">Prenyltransferase that catalyzes the transfer of the geranylgeranyl moiety of geranylgeranyl diphosphate (GGPP) to the C3 hydroxyl of sn-glycerol-1-phosphate (G1P).</text>
</comment>
<feature type="binding site" evidence="9">
    <location>
        <begin position="172"/>
        <end position="178"/>
    </location>
    <ligand>
        <name>sn-glycerol 1-phosphate</name>
        <dbReference type="ChEBI" id="CHEBI:57685"/>
    </ligand>
</feature>
<dbReference type="HAMAP" id="MF_00112">
    <property type="entry name" value="GGGP_HepGP_synthase"/>
    <property type="match status" value="1"/>
</dbReference>
<evidence type="ECO:0000256" key="4">
    <source>
        <dbReference type="ARBA" id="ARBA00022842"/>
    </source>
</evidence>
<gene>
    <name evidence="10" type="ORF">SAMN05444483_105110</name>
</gene>
<keyword evidence="11" id="KW-1185">Reference proteome</keyword>
<dbReference type="GO" id="GO:0047294">
    <property type="term" value="F:phosphoglycerol geranylgeranyltransferase activity"/>
    <property type="evidence" value="ECO:0007669"/>
    <property type="project" value="UniProtKB-UniRule"/>
</dbReference>
<dbReference type="GO" id="GO:0046474">
    <property type="term" value="P:glycerophospholipid biosynthetic process"/>
    <property type="evidence" value="ECO:0007669"/>
    <property type="project" value="UniProtKB-UniRule"/>
</dbReference>
<dbReference type="InterPro" id="IPR038597">
    <property type="entry name" value="GGGP/HepGP_synthase_sf"/>
</dbReference>
<organism evidence="10 11">
    <name type="scientific">Salegentibacter echinorum</name>
    <dbReference type="NCBI Taxonomy" id="1073325"/>
    <lineage>
        <taxon>Bacteria</taxon>
        <taxon>Pseudomonadati</taxon>
        <taxon>Bacteroidota</taxon>
        <taxon>Flavobacteriia</taxon>
        <taxon>Flavobacteriales</taxon>
        <taxon>Flavobacteriaceae</taxon>
        <taxon>Salegentibacter</taxon>
    </lineage>
</organism>
<keyword evidence="1 9" id="KW-0444">Lipid biosynthesis</keyword>
<feature type="binding site" evidence="9">
    <location>
        <position position="52"/>
    </location>
    <ligand>
        <name>Mg(2+)</name>
        <dbReference type="ChEBI" id="CHEBI:18420"/>
    </ligand>
</feature>
<protein>
    <recommendedName>
        <fullName evidence="9">Geranylgeranylglyceryl phosphate synthase</fullName>
        <shortName evidence="9">GGGP synthase</shortName>
        <shortName evidence="9">GGGPS</shortName>
        <ecNumber evidence="9">2.5.1.41</ecNumber>
    </recommendedName>
    <alternativeName>
        <fullName evidence="9">(S)-3-O-geranylgeranylglyceryl phosphate synthase</fullName>
    </alternativeName>
    <alternativeName>
        <fullName evidence="9">Phosphoglycerol geranylgeranyltransferase</fullName>
    </alternativeName>
</protein>
<comment type="catalytic activity">
    <reaction evidence="8 9">
        <text>sn-glycerol 1-phosphate + (2E,6E,10E)-geranylgeranyl diphosphate = sn-3-O-(geranylgeranyl)glycerol 1-phosphate + diphosphate</text>
        <dbReference type="Rhea" id="RHEA:23404"/>
        <dbReference type="ChEBI" id="CHEBI:33019"/>
        <dbReference type="ChEBI" id="CHEBI:57677"/>
        <dbReference type="ChEBI" id="CHEBI:57685"/>
        <dbReference type="ChEBI" id="CHEBI:58756"/>
        <dbReference type="EC" id="2.5.1.41"/>
    </reaction>
</comment>
<comment type="similarity">
    <text evidence="9">Belongs to the GGGP/HepGP synthase family. Group II subfamily.</text>
</comment>
<keyword evidence="6 9" id="KW-0594">Phospholipid biosynthesis</keyword>
<dbReference type="NCBIfam" id="NF003198">
    <property type="entry name" value="PRK04169.1-2"/>
    <property type="match status" value="1"/>
</dbReference>
<evidence type="ECO:0000256" key="3">
    <source>
        <dbReference type="ARBA" id="ARBA00022723"/>
    </source>
</evidence>
<dbReference type="InterPro" id="IPR010946">
    <property type="entry name" value="GGGP_synth"/>
</dbReference>
<keyword evidence="7 9" id="KW-1208">Phospholipid metabolism</keyword>
<sequence length="231" mass="25070">MRKFYPEMLLAAENEEKLLAILIDPDKFIEAEAAVYIQKLPEETTHIFVGGSTVEKSKTEKTVKAIKAETDLPIILFPGDYSQITETADALLFLSLISGRNPEYLIGQQVKAVEKLKNSNLEIIPTAYILIDGGKECAVQRVSGTKPISQTAINTIVNTALAGQFSGKKLIYLEAGSGAEFPVSKEIISEVKKAIDIPLIVGGGIRGLEQQKKAYNAGADLVVMGNVFEDL</sequence>